<dbReference type="Gene3D" id="3.30.565.10">
    <property type="entry name" value="Histidine kinase-like ATPase, C-terminal domain"/>
    <property type="match status" value="1"/>
</dbReference>
<accession>A0ABQ6EME9</accession>
<comment type="caution">
    <text evidence="1">The sequence shown here is derived from an EMBL/GenBank/DDBJ whole genome shotgun (WGS) entry which is preliminary data.</text>
</comment>
<gene>
    <name evidence="1" type="ORF">GCM10007931_12930</name>
</gene>
<dbReference type="SUPFAM" id="SSF55874">
    <property type="entry name" value="ATPase domain of HSP90 chaperone/DNA topoisomerase II/histidine kinase"/>
    <property type="match status" value="1"/>
</dbReference>
<dbReference type="RefSeq" id="WP_089122732.1">
    <property type="nucleotide sequence ID" value="NZ_BSPV01000004.1"/>
</dbReference>
<reference evidence="2" key="1">
    <citation type="journal article" date="2019" name="Int. J. Syst. Evol. Microbiol.">
        <title>The Global Catalogue of Microorganisms (GCM) 10K type strain sequencing project: providing services to taxonomists for standard genome sequencing and annotation.</title>
        <authorList>
            <consortium name="The Broad Institute Genomics Platform"/>
            <consortium name="The Broad Institute Genome Sequencing Center for Infectious Disease"/>
            <person name="Wu L."/>
            <person name="Ma J."/>
        </authorList>
    </citation>
    <scope>NUCLEOTIDE SEQUENCE [LARGE SCALE GENOMIC DNA]</scope>
    <source>
        <strain evidence="2">NBRC 111146</strain>
    </source>
</reference>
<evidence type="ECO:0008006" key="3">
    <source>
        <dbReference type="Google" id="ProtNLM"/>
    </source>
</evidence>
<evidence type="ECO:0000313" key="1">
    <source>
        <dbReference type="EMBL" id="GLT14318.1"/>
    </source>
</evidence>
<sequence length="340" mass="37968">MTTISLPTYFDRDTLSGFFNELEKHIDTDDVCLDCSTIRFSKPTAMLVAGSKIRSWVRSRHRRGLKTRKKGVDTYSSAHSYLKHIGFFDFVLMGAGNCVGEARGSSTYIPITRITKPELGEGENALEQWYEDIQSKVRGLARVISGKPETHQDNRMYNYALREIIRNVFEHSGCEECYVFGQRWFDGAVEIVVVDEGVGIGCTLRETLGDITDQEALKQAIKPGVSRTSQLSDAENTFDNSGFGLYVLTEVARSFGLYVLTEVARSFGWYALGSNSAKLIGYESNLEESTLNFNGTYFGFRLTRSPSDFSSLAKDIIKAGEQEANVDGIERKASAMSKLF</sequence>
<evidence type="ECO:0000313" key="2">
    <source>
        <dbReference type="Proteomes" id="UP001157156"/>
    </source>
</evidence>
<dbReference type="Proteomes" id="UP001157156">
    <property type="component" value="Unassembled WGS sequence"/>
</dbReference>
<proteinExistence type="predicted"/>
<dbReference type="EMBL" id="BSPV01000004">
    <property type="protein sequence ID" value="GLT14318.1"/>
    <property type="molecule type" value="Genomic_DNA"/>
</dbReference>
<dbReference type="InterPro" id="IPR036890">
    <property type="entry name" value="HATPase_C_sf"/>
</dbReference>
<name>A0ABQ6EME9_9VIBR</name>
<keyword evidence="2" id="KW-1185">Reference proteome</keyword>
<protein>
    <recommendedName>
        <fullName evidence="3">ATP-binding protein</fullName>
    </recommendedName>
</protein>
<organism evidence="1 2">
    <name type="scientific">Vibrio algivorus</name>
    <dbReference type="NCBI Taxonomy" id="1667024"/>
    <lineage>
        <taxon>Bacteria</taxon>
        <taxon>Pseudomonadati</taxon>
        <taxon>Pseudomonadota</taxon>
        <taxon>Gammaproteobacteria</taxon>
        <taxon>Vibrionales</taxon>
        <taxon>Vibrionaceae</taxon>
        <taxon>Vibrio</taxon>
    </lineage>
</organism>